<sequence>MKLTYLPKWQLINQSQKQFMIQEDTTSISLVSPINEYAMGILSQIFFTIEQGSVVNTIIENNSDELKVTVDEENSTLYVIDL</sequence>
<dbReference type="PATRIC" id="fig|74704.6.peg.994"/>
<dbReference type="Proteomes" id="UP000034455">
    <property type="component" value="Unassembled WGS sequence"/>
</dbReference>
<comment type="caution">
    <text evidence="1">The sequence shown here is derived from an EMBL/GenBank/DDBJ whole genome shotgun (WGS) entry which is preliminary data.</text>
</comment>
<accession>A0A0M2NZM3</accession>
<organism evidence="1 2">
    <name type="scientific">Staphylococcus cohnii subsp. cohnii</name>
    <dbReference type="NCBI Taxonomy" id="74704"/>
    <lineage>
        <taxon>Bacteria</taxon>
        <taxon>Bacillati</taxon>
        <taxon>Bacillota</taxon>
        <taxon>Bacilli</taxon>
        <taxon>Bacillales</taxon>
        <taxon>Staphylococcaceae</taxon>
        <taxon>Staphylococcus</taxon>
        <taxon>Staphylococcus cohnii species complex</taxon>
    </lineage>
</organism>
<dbReference type="RefSeq" id="WP_019467914.1">
    <property type="nucleotide sequence ID" value="NZ_BKAS01000031.1"/>
</dbReference>
<dbReference type="AlphaFoldDB" id="A0A0M2NZM3"/>
<evidence type="ECO:0000313" key="2">
    <source>
        <dbReference type="Proteomes" id="UP000034455"/>
    </source>
</evidence>
<protein>
    <submittedName>
        <fullName evidence="1">Uncharacterized protein</fullName>
    </submittedName>
</protein>
<gene>
    <name evidence="1" type="ORF">UF66_0969</name>
</gene>
<dbReference type="EMBL" id="LAKJ01000018">
    <property type="protein sequence ID" value="KKI63113.1"/>
    <property type="molecule type" value="Genomic_DNA"/>
</dbReference>
<name>A0A0M2NZM3_STACC</name>
<evidence type="ECO:0000313" key="1">
    <source>
        <dbReference type="EMBL" id="KKI63113.1"/>
    </source>
</evidence>
<dbReference type="GeneID" id="58098136"/>
<reference evidence="1 2" key="1">
    <citation type="submission" date="2015-03" db="EMBL/GenBank/DDBJ databases">
        <title>Genome Assembly of Staphylococcus cohnii subsp. cohnii strain G22B2.</title>
        <authorList>
            <person name="Nair G."/>
            <person name="Kaur G."/>
            <person name="Khatri I."/>
            <person name="Singh N.K."/>
            <person name="Sathyabama S."/>
            <person name="Maurya S.K."/>
            <person name="Subramanian S."/>
            <person name="Agrewala J.N."/>
            <person name="Mayilraj S."/>
        </authorList>
    </citation>
    <scope>NUCLEOTIDE SEQUENCE [LARGE SCALE GENOMIC DNA]</scope>
    <source>
        <strain evidence="1 2">G22B2</strain>
    </source>
</reference>
<proteinExistence type="predicted"/>